<keyword evidence="3" id="KW-1003">Cell membrane</keyword>
<comment type="similarity">
    <text evidence="2">Belongs to the FliR/MopE/SpaR family.</text>
</comment>
<keyword evidence="8" id="KW-0966">Cell projection</keyword>
<dbReference type="RefSeq" id="WP_209735713.1">
    <property type="nucleotide sequence ID" value="NZ_CP072611.1"/>
</dbReference>
<feature type="transmembrane region" description="Helical" evidence="7">
    <location>
        <begin position="38"/>
        <end position="59"/>
    </location>
</feature>
<evidence type="ECO:0000313" key="8">
    <source>
        <dbReference type="EMBL" id="MFD2236341.1"/>
    </source>
</evidence>
<evidence type="ECO:0000256" key="5">
    <source>
        <dbReference type="ARBA" id="ARBA00022989"/>
    </source>
</evidence>
<name>A0ABW5CHC2_9HYPH</name>
<feature type="transmembrane region" description="Helical" evidence="7">
    <location>
        <begin position="122"/>
        <end position="140"/>
    </location>
</feature>
<reference evidence="9" key="1">
    <citation type="journal article" date="2019" name="Int. J. Syst. Evol. Microbiol.">
        <title>The Global Catalogue of Microorganisms (GCM) 10K type strain sequencing project: providing services to taxonomists for standard genome sequencing and annotation.</title>
        <authorList>
            <consortium name="The Broad Institute Genomics Platform"/>
            <consortium name="The Broad Institute Genome Sequencing Center for Infectious Disease"/>
            <person name="Wu L."/>
            <person name="Ma J."/>
        </authorList>
    </citation>
    <scope>NUCLEOTIDE SEQUENCE [LARGE SCALE GENOMIC DNA]</scope>
    <source>
        <strain evidence="9">ZS-35-S2</strain>
    </source>
</reference>
<proteinExistence type="inferred from homology"/>
<keyword evidence="8" id="KW-0282">Flagellum</keyword>
<evidence type="ECO:0000256" key="7">
    <source>
        <dbReference type="SAM" id="Phobius"/>
    </source>
</evidence>
<keyword evidence="5 7" id="KW-1133">Transmembrane helix</keyword>
<feature type="transmembrane region" description="Helical" evidence="7">
    <location>
        <begin position="213"/>
        <end position="233"/>
    </location>
</feature>
<accession>A0ABW5CHC2</accession>
<comment type="subcellular location">
    <subcellularLocation>
        <location evidence="1">Cell membrane</location>
        <topology evidence="1">Multi-pass membrane protein</topology>
    </subcellularLocation>
</comment>
<organism evidence="8 9">
    <name type="scientific">Aureimonas populi</name>
    <dbReference type="NCBI Taxonomy" id="1701758"/>
    <lineage>
        <taxon>Bacteria</taxon>
        <taxon>Pseudomonadati</taxon>
        <taxon>Pseudomonadota</taxon>
        <taxon>Alphaproteobacteria</taxon>
        <taxon>Hyphomicrobiales</taxon>
        <taxon>Aurantimonadaceae</taxon>
        <taxon>Aureimonas</taxon>
    </lineage>
</organism>
<evidence type="ECO:0000256" key="1">
    <source>
        <dbReference type="ARBA" id="ARBA00004651"/>
    </source>
</evidence>
<evidence type="ECO:0000313" key="9">
    <source>
        <dbReference type="Proteomes" id="UP001597371"/>
    </source>
</evidence>
<evidence type="ECO:0000256" key="4">
    <source>
        <dbReference type="ARBA" id="ARBA00022692"/>
    </source>
</evidence>
<feature type="transmembrane region" description="Helical" evidence="7">
    <location>
        <begin position="147"/>
        <end position="167"/>
    </location>
</feature>
<dbReference type="Pfam" id="PF01311">
    <property type="entry name" value="Bac_export_1"/>
    <property type="match status" value="1"/>
</dbReference>
<dbReference type="PRINTS" id="PR00953">
    <property type="entry name" value="TYPE3IMRPROT"/>
</dbReference>
<sequence>MTPEATSVILALFLIFCRIGSCLMLLPGYSSLRIPAQVRLFVAFALSLAISPGLLPDILPLVREGGDDARLQLIVTEILNGAMIGLLGRVFLLALQFAGNFVANAIGMGMALGTPIDETDPVPALVTLITMTATVIIFSLNLHAEVILALLASYATLPVAMGFAPRAGLMALADNLDETFLLCLRIASPFVVYAVIVNFAIGLANKLTPQIPVYFISLPFVLMGGLFLLGFSIGDFLTQFTEAFRNWVYNG</sequence>
<keyword evidence="9" id="KW-1185">Reference proteome</keyword>
<dbReference type="PANTHER" id="PTHR30065">
    <property type="entry name" value="FLAGELLAR BIOSYNTHETIC PROTEIN FLIR"/>
    <property type="match status" value="1"/>
</dbReference>
<protein>
    <submittedName>
        <fullName evidence="8">Flagellar biosynthetic protein FliR</fullName>
    </submittedName>
</protein>
<dbReference type="Proteomes" id="UP001597371">
    <property type="component" value="Unassembled WGS sequence"/>
</dbReference>
<dbReference type="InterPro" id="IPR002010">
    <property type="entry name" value="T3SS_IM_R"/>
</dbReference>
<keyword evidence="8" id="KW-0969">Cilium</keyword>
<feature type="transmembrane region" description="Helical" evidence="7">
    <location>
        <begin position="179"/>
        <end position="201"/>
    </location>
</feature>
<comment type="caution">
    <text evidence="8">The sequence shown here is derived from an EMBL/GenBank/DDBJ whole genome shotgun (WGS) entry which is preliminary data.</text>
</comment>
<evidence type="ECO:0000256" key="3">
    <source>
        <dbReference type="ARBA" id="ARBA00022475"/>
    </source>
</evidence>
<gene>
    <name evidence="8" type="ORF">ACFSKQ_02545</name>
</gene>
<evidence type="ECO:0000256" key="2">
    <source>
        <dbReference type="ARBA" id="ARBA00009772"/>
    </source>
</evidence>
<evidence type="ECO:0000256" key="6">
    <source>
        <dbReference type="ARBA" id="ARBA00023136"/>
    </source>
</evidence>
<dbReference type="PANTHER" id="PTHR30065:SF1">
    <property type="entry name" value="SURFACE PRESENTATION OF ANTIGENS PROTEIN SPAR"/>
    <property type="match status" value="1"/>
</dbReference>
<keyword evidence="4 7" id="KW-0812">Transmembrane</keyword>
<feature type="transmembrane region" description="Helical" evidence="7">
    <location>
        <begin position="6"/>
        <end position="26"/>
    </location>
</feature>
<feature type="transmembrane region" description="Helical" evidence="7">
    <location>
        <begin position="97"/>
        <end position="116"/>
    </location>
</feature>
<keyword evidence="6 7" id="KW-0472">Membrane</keyword>
<dbReference type="EMBL" id="JBHUIJ010000002">
    <property type="protein sequence ID" value="MFD2236341.1"/>
    <property type="molecule type" value="Genomic_DNA"/>
</dbReference>